<name>A0A182W373_9DIPT</name>
<evidence type="ECO:0000313" key="1">
    <source>
        <dbReference type="EnsemblMetazoa" id="AMIN004784-PA"/>
    </source>
</evidence>
<dbReference type="Proteomes" id="UP000075920">
    <property type="component" value="Unassembled WGS sequence"/>
</dbReference>
<protein>
    <submittedName>
        <fullName evidence="1">Uncharacterized protein</fullName>
    </submittedName>
</protein>
<organism evidence="1 2">
    <name type="scientific">Anopheles minimus</name>
    <dbReference type="NCBI Taxonomy" id="112268"/>
    <lineage>
        <taxon>Eukaryota</taxon>
        <taxon>Metazoa</taxon>
        <taxon>Ecdysozoa</taxon>
        <taxon>Arthropoda</taxon>
        <taxon>Hexapoda</taxon>
        <taxon>Insecta</taxon>
        <taxon>Pterygota</taxon>
        <taxon>Neoptera</taxon>
        <taxon>Endopterygota</taxon>
        <taxon>Diptera</taxon>
        <taxon>Nematocera</taxon>
        <taxon>Culicoidea</taxon>
        <taxon>Culicidae</taxon>
        <taxon>Anophelinae</taxon>
        <taxon>Anopheles</taxon>
    </lineage>
</organism>
<dbReference type="VEuPathDB" id="VectorBase:AMIN004784"/>
<sequence>MIDIHVELSRTLQRMLPGVTNQHTALIAALLVNEHCCYTSRRSIQAAVRMSLPRRPYRGGAIQRPNVPEQCDSV</sequence>
<dbReference type="AlphaFoldDB" id="A0A182W373"/>
<proteinExistence type="predicted"/>
<keyword evidence="2" id="KW-1185">Reference proteome</keyword>
<accession>A0A182W373</accession>
<reference evidence="2" key="1">
    <citation type="submission" date="2013-03" db="EMBL/GenBank/DDBJ databases">
        <title>The Genome Sequence of Anopheles minimus MINIMUS1.</title>
        <authorList>
            <consortium name="The Broad Institute Genomics Platform"/>
            <person name="Neafsey D.E."/>
            <person name="Walton C."/>
            <person name="Walker B."/>
            <person name="Young S.K."/>
            <person name="Zeng Q."/>
            <person name="Gargeya S."/>
            <person name="Fitzgerald M."/>
            <person name="Haas B."/>
            <person name="Abouelleil A."/>
            <person name="Allen A.W."/>
            <person name="Alvarado L."/>
            <person name="Arachchi H.M."/>
            <person name="Berlin A.M."/>
            <person name="Chapman S.B."/>
            <person name="Gainer-Dewar J."/>
            <person name="Goldberg J."/>
            <person name="Griggs A."/>
            <person name="Gujja S."/>
            <person name="Hansen M."/>
            <person name="Howarth C."/>
            <person name="Imamovic A."/>
            <person name="Ireland A."/>
            <person name="Larimer J."/>
            <person name="McCowan C."/>
            <person name="Murphy C."/>
            <person name="Pearson M."/>
            <person name="Poon T.W."/>
            <person name="Priest M."/>
            <person name="Roberts A."/>
            <person name="Saif S."/>
            <person name="Shea T."/>
            <person name="Sisk P."/>
            <person name="Sykes S."/>
            <person name="Wortman J."/>
            <person name="Nusbaum C."/>
            <person name="Birren B."/>
        </authorList>
    </citation>
    <scope>NUCLEOTIDE SEQUENCE [LARGE SCALE GENOMIC DNA]</scope>
    <source>
        <strain evidence="2">MINIMUS1</strain>
    </source>
</reference>
<dbReference type="EnsemblMetazoa" id="AMIN004784-RA">
    <property type="protein sequence ID" value="AMIN004784-PA"/>
    <property type="gene ID" value="AMIN004784"/>
</dbReference>
<reference evidence="1" key="2">
    <citation type="submission" date="2020-05" db="UniProtKB">
        <authorList>
            <consortium name="EnsemblMetazoa"/>
        </authorList>
    </citation>
    <scope>IDENTIFICATION</scope>
    <source>
        <strain evidence="1">MINIMUS1</strain>
    </source>
</reference>
<evidence type="ECO:0000313" key="2">
    <source>
        <dbReference type="Proteomes" id="UP000075920"/>
    </source>
</evidence>